<evidence type="ECO:0000313" key="13">
    <source>
        <dbReference type="EMBL" id="VDD81320.1"/>
    </source>
</evidence>
<name>A0A0R3UIP8_MESCO</name>
<dbReference type="PROSITE" id="PS50157">
    <property type="entry name" value="ZINC_FINGER_C2H2_2"/>
    <property type="match status" value="4"/>
</dbReference>
<feature type="region of interest" description="Disordered" evidence="11">
    <location>
        <begin position="293"/>
        <end position="416"/>
    </location>
</feature>
<keyword evidence="7" id="KW-0805">Transcription regulation</keyword>
<evidence type="ECO:0000256" key="7">
    <source>
        <dbReference type="ARBA" id="ARBA00023015"/>
    </source>
</evidence>
<dbReference type="FunFam" id="3.30.160.60:FF:001498">
    <property type="entry name" value="Zinc finger protein 404"/>
    <property type="match status" value="1"/>
</dbReference>
<feature type="compositionally biased region" description="Low complexity" evidence="11">
    <location>
        <begin position="349"/>
        <end position="364"/>
    </location>
</feature>
<dbReference type="GO" id="GO:0008270">
    <property type="term" value="F:zinc ion binding"/>
    <property type="evidence" value="ECO:0007669"/>
    <property type="project" value="UniProtKB-KW"/>
</dbReference>
<feature type="compositionally biased region" description="Pro residues" evidence="11">
    <location>
        <begin position="46"/>
        <end position="57"/>
    </location>
</feature>
<evidence type="ECO:0000313" key="14">
    <source>
        <dbReference type="Proteomes" id="UP000267029"/>
    </source>
</evidence>
<dbReference type="SUPFAM" id="SSF57667">
    <property type="entry name" value="beta-beta-alpha zinc fingers"/>
    <property type="match status" value="2"/>
</dbReference>
<dbReference type="FunFam" id="3.30.160.60:FF:000710">
    <property type="entry name" value="Zinc finger protein 768"/>
    <property type="match status" value="1"/>
</dbReference>
<dbReference type="STRING" id="53468.A0A0R3UIP8"/>
<dbReference type="GO" id="GO:0005634">
    <property type="term" value="C:nucleus"/>
    <property type="evidence" value="ECO:0007669"/>
    <property type="project" value="UniProtKB-SubCell"/>
</dbReference>
<dbReference type="Pfam" id="PF00096">
    <property type="entry name" value="zf-C2H2"/>
    <property type="match status" value="4"/>
</dbReference>
<evidence type="ECO:0000256" key="10">
    <source>
        <dbReference type="PROSITE-ProRule" id="PRU00042"/>
    </source>
</evidence>
<dbReference type="AlphaFoldDB" id="A0A0R3UIP8"/>
<dbReference type="PANTHER" id="PTHR16515">
    <property type="entry name" value="PR DOMAIN ZINC FINGER PROTEIN"/>
    <property type="match status" value="1"/>
</dbReference>
<keyword evidence="5 10" id="KW-0863">Zinc-finger</keyword>
<evidence type="ECO:0000256" key="11">
    <source>
        <dbReference type="SAM" id="MobiDB-lite"/>
    </source>
</evidence>
<evidence type="ECO:0000256" key="5">
    <source>
        <dbReference type="ARBA" id="ARBA00022771"/>
    </source>
</evidence>
<dbReference type="SMART" id="SM00355">
    <property type="entry name" value="ZnF_C2H2"/>
    <property type="match status" value="4"/>
</dbReference>
<protein>
    <recommendedName>
        <fullName evidence="12">C2H2-type domain-containing protein</fullName>
    </recommendedName>
</protein>
<evidence type="ECO:0000256" key="2">
    <source>
        <dbReference type="ARBA" id="ARBA00006991"/>
    </source>
</evidence>
<dbReference type="InterPro" id="IPR050331">
    <property type="entry name" value="Zinc_finger"/>
</dbReference>
<evidence type="ECO:0000256" key="1">
    <source>
        <dbReference type="ARBA" id="ARBA00004123"/>
    </source>
</evidence>
<feature type="domain" description="C2H2-type" evidence="12">
    <location>
        <begin position="128"/>
        <end position="155"/>
    </location>
</feature>
<keyword evidence="14" id="KW-1185">Reference proteome</keyword>
<evidence type="ECO:0000256" key="3">
    <source>
        <dbReference type="ARBA" id="ARBA00022723"/>
    </source>
</evidence>
<feature type="domain" description="C2H2-type" evidence="12">
    <location>
        <begin position="184"/>
        <end position="211"/>
    </location>
</feature>
<evidence type="ECO:0000256" key="8">
    <source>
        <dbReference type="ARBA" id="ARBA00023163"/>
    </source>
</evidence>
<feature type="compositionally biased region" description="Low complexity" evidence="11">
    <location>
        <begin position="376"/>
        <end position="386"/>
    </location>
</feature>
<keyword evidence="9" id="KW-0539">Nucleus</keyword>
<dbReference type="OrthoDB" id="449487at2759"/>
<dbReference type="EMBL" id="UXSR01005353">
    <property type="protein sequence ID" value="VDD81320.1"/>
    <property type="molecule type" value="Genomic_DNA"/>
</dbReference>
<feature type="compositionally biased region" description="Pro residues" evidence="11">
    <location>
        <begin position="87"/>
        <end position="103"/>
    </location>
</feature>
<keyword evidence="8" id="KW-0804">Transcription</keyword>
<evidence type="ECO:0000256" key="9">
    <source>
        <dbReference type="ARBA" id="ARBA00023242"/>
    </source>
</evidence>
<dbReference type="Gene3D" id="3.30.160.60">
    <property type="entry name" value="Classic Zinc Finger"/>
    <property type="match status" value="4"/>
</dbReference>
<organism evidence="13 14">
    <name type="scientific">Mesocestoides corti</name>
    <name type="common">Flatworm</name>
    <dbReference type="NCBI Taxonomy" id="53468"/>
    <lineage>
        <taxon>Eukaryota</taxon>
        <taxon>Metazoa</taxon>
        <taxon>Spiralia</taxon>
        <taxon>Lophotrochozoa</taxon>
        <taxon>Platyhelminthes</taxon>
        <taxon>Cestoda</taxon>
        <taxon>Eucestoda</taxon>
        <taxon>Cyclophyllidea</taxon>
        <taxon>Mesocestoididae</taxon>
        <taxon>Mesocestoides</taxon>
    </lineage>
</organism>
<keyword evidence="3" id="KW-0479">Metal-binding</keyword>
<sequence>MSASPNTQTHEPDSVCACVSACLSVGNTHQHHYHPNHQQGRQPSSHIPPPSHPPPPLSEDFPTNTFNAARAAAAAVSAALGFHFPPPDMFNLNPPPQPPPPPKNNGISSSPDVQTVKGNSEDYATRPYRCNTCGRGFAVKAGLMQHLRTHTDERPYPCPECGRAFKQKIQLTTHMRVHSGERPYGCRICGKLFRQQSHVVQHLRTHTGEKPHKCTRCNKAFRQKYSLISHQRRMCQSRSSSSSALMAGMTMWIGPGGRAAEKAAAAAAVAQNRLRGSHSPTLPLLPHSINSAASPLQLSFPPPPLTSTETNASPSAPPRTDDRSSCSPSSSHGGGSINSFRQPSPHSKNSPSNGFNSAASSAGRSFHENDYSMATSSSSYPSPYHSEATDLRLNSGGGFQSRIEESSAAAVETAGV</sequence>
<comment type="subcellular location">
    <subcellularLocation>
        <location evidence="1">Nucleus</location>
    </subcellularLocation>
</comment>
<dbReference type="FunFam" id="3.30.160.60:FF:002343">
    <property type="entry name" value="Zinc finger protein 33A"/>
    <property type="match status" value="1"/>
</dbReference>
<evidence type="ECO:0000259" key="12">
    <source>
        <dbReference type="PROSITE" id="PS50157"/>
    </source>
</evidence>
<proteinExistence type="inferred from homology"/>
<dbReference type="GO" id="GO:0010468">
    <property type="term" value="P:regulation of gene expression"/>
    <property type="evidence" value="ECO:0007669"/>
    <property type="project" value="TreeGrafter"/>
</dbReference>
<dbReference type="InterPro" id="IPR013087">
    <property type="entry name" value="Znf_C2H2_type"/>
</dbReference>
<keyword evidence="6" id="KW-0862">Zinc</keyword>
<dbReference type="Proteomes" id="UP000267029">
    <property type="component" value="Unassembled WGS sequence"/>
</dbReference>
<feature type="domain" description="C2H2-type" evidence="12">
    <location>
        <begin position="212"/>
        <end position="239"/>
    </location>
</feature>
<evidence type="ECO:0000256" key="6">
    <source>
        <dbReference type="ARBA" id="ARBA00022833"/>
    </source>
</evidence>
<dbReference type="FunFam" id="3.30.160.60:FF:000003">
    <property type="entry name" value="Zinc finger protein 3 homolog"/>
    <property type="match status" value="1"/>
</dbReference>
<dbReference type="PANTHER" id="PTHR16515:SF49">
    <property type="entry name" value="GASTRULA ZINC FINGER PROTEIN XLCGF49.1-LIKE-RELATED"/>
    <property type="match status" value="1"/>
</dbReference>
<dbReference type="InterPro" id="IPR036236">
    <property type="entry name" value="Znf_C2H2_sf"/>
</dbReference>
<feature type="domain" description="C2H2-type" evidence="12">
    <location>
        <begin position="156"/>
        <end position="183"/>
    </location>
</feature>
<gene>
    <name evidence="13" type="ORF">MCOS_LOCUS7323</name>
</gene>
<feature type="compositionally biased region" description="Polar residues" evidence="11">
    <location>
        <begin position="106"/>
        <end position="118"/>
    </location>
</feature>
<feature type="region of interest" description="Disordered" evidence="11">
    <location>
        <begin position="87"/>
        <end position="121"/>
    </location>
</feature>
<keyword evidence="4" id="KW-0677">Repeat</keyword>
<comment type="similarity">
    <text evidence="2">Belongs to the krueppel C2H2-type zinc-finger protein family.</text>
</comment>
<feature type="region of interest" description="Disordered" evidence="11">
    <location>
        <begin position="30"/>
        <end position="63"/>
    </location>
</feature>
<reference evidence="13 14" key="1">
    <citation type="submission" date="2018-10" db="EMBL/GenBank/DDBJ databases">
        <authorList>
            <consortium name="Pathogen Informatics"/>
        </authorList>
    </citation>
    <scope>NUCLEOTIDE SEQUENCE [LARGE SCALE GENOMIC DNA]</scope>
</reference>
<accession>A0A0R3UIP8</accession>
<dbReference type="PROSITE" id="PS00028">
    <property type="entry name" value="ZINC_FINGER_C2H2_1"/>
    <property type="match status" value="3"/>
</dbReference>
<evidence type="ECO:0000256" key="4">
    <source>
        <dbReference type="ARBA" id="ARBA00022737"/>
    </source>
</evidence>